<feature type="transmembrane region" description="Helical" evidence="1">
    <location>
        <begin position="22"/>
        <end position="42"/>
    </location>
</feature>
<comment type="caution">
    <text evidence="2">The sequence shown here is derived from an EMBL/GenBank/DDBJ whole genome shotgun (WGS) entry which is preliminary data.</text>
</comment>
<dbReference type="EMBL" id="BOSL01000007">
    <property type="protein sequence ID" value="GIP53464.1"/>
    <property type="molecule type" value="Genomic_DNA"/>
</dbReference>
<keyword evidence="1" id="KW-0472">Membrane</keyword>
<evidence type="ECO:0000256" key="1">
    <source>
        <dbReference type="SAM" id="Phobius"/>
    </source>
</evidence>
<name>A0ABQ4MBV7_9BACL</name>
<sequence length="78" mass="9271">MSDVWETCPRCKSDKVVTRGKLYYFLLWFALGGILMWIGLLVYWPSMILGFVFIIVSIFSFMMPRVNRCTSCRHKWKP</sequence>
<organism evidence="2 3">
    <name type="scientific">Paenibacillus vini</name>
    <dbReference type="NCBI Taxonomy" id="1476024"/>
    <lineage>
        <taxon>Bacteria</taxon>
        <taxon>Bacillati</taxon>
        <taxon>Bacillota</taxon>
        <taxon>Bacilli</taxon>
        <taxon>Bacillales</taxon>
        <taxon>Paenibacillaceae</taxon>
        <taxon>Paenibacillus</taxon>
    </lineage>
</organism>
<reference evidence="2 3" key="1">
    <citation type="submission" date="2021-03" db="EMBL/GenBank/DDBJ databases">
        <title>Antimicrobial resistance genes in bacteria isolated from Japanese honey, and their potential for conferring macrolide and lincosamide resistance in the American foulbrood pathogen Paenibacillus larvae.</title>
        <authorList>
            <person name="Okamoto M."/>
            <person name="Kumagai M."/>
            <person name="Kanamori H."/>
            <person name="Takamatsu D."/>
        </authorList>
    </citation>
    <scope>NUCLEOTIDE SEQUENCE [LARGE SCALE GENOMIC DNA]</scope>
    <source>
        <strain evidence="2 3">J42TS3</strain>
    </source>
</reference>
<evidence type="ECO:0008006" key="4">
    <source>
        <dbReference type="Google" id="ProtNLM"/>
    </source>
</evidence>
<proteinExistence type="predicted"/>
<feature type="transmembrane region" description="Helical" evidence="1">
    <location>
        <begin position="48"/>
        <end position="67"/>
    </location>
</feature>
<keyword evidence="1" id="KW-0812">Transmembrane</keyword>
<dbReference type="RefSeq" id="WP_211020812.1">
    <property type="nucleotide sequence ID" value="NZ_BOSL01000007.1"/>
</dbReference>
<keyword evidence="1" id="KW-1133">Transmembrane helix</keyword>
<keyword evidence="3" id="KW-1185">Reference proteome</keyword>
<evidence type="ECO:0000313" key="2">
    <source>
        <dbReference type="EMBL" id="GIP53464.1"/>
    </source>
</evidence>
<gene>
    <name evidence="2" type="ORF">J42TS3_24990</name>
</gene>
<protein>
    <recommendedName>
        <fullName evidence="4">LITAF domain-containing protein</fullName>
    </recommendedName>
</protein>
<accession>A0ABQ4MBV7</accession>
<dbReference type="Proteomes" id="UP000679992">
    <property type="component" value="Unassembled WGS sequence"/>
</dbReference>
<evidence type="ECO:0000313" key="3">
    <source>
        <dbReference type="Proteomes" id="UP000679992"/>
    </source>
</evidence>